<evidence type="ECO:0000256" key="4">
    <source>
        <dbReference type="ARBA" id="ARBA00023098"/>
    </source>
</evidence>
<dbReference type="CDD" id="cd05907">
    <property type="entry name" value="VL_LC_FACS_like"/>
    <property type="match status" value="1"/>
</dbReference>
<comment type="catalytic activity">
    <reaction evidence="5">
        <text>a long-chain fatty acid + ATP + CoA = a long-chain fatty acyl-CoA + AMP + diphosphate</text>
        <dbReference type="Rhea" id="RHEA:15421"/>
        <dbReference type="ChEBI" id="CHEBI:30616"/>
        <dbReference type="ChEBI" id="CHEBI:33019"/>
        <dbReference type="ChEBI" id="CHEBI:57287"/>
        <dbReference type="ChEBI" id="CHEBI:57560"/>
        <dbReference type="ChEBI" id="CHEBI:83139"/>
        <dbReference type="ChEBI" id="CHEBI:456215"/>
        <dbReference type="EC" id="6.2.1.3"/>
    </reaction>
    <physiologicalReaction direction="left-to-right" evidence="5">
        <dbReference type="Rhea" id="RHEA:15422"/>
    </physiologicalReaction>
</comment>
<name>A0A1H9UKE1_9PSEU</name>
<dbReference type="RefSeq" id="WP_092779634.1">
    <property type="nucleotide sequence ID" value="NZ_FOGI01000007.1"/>
</dbReference>
<dbReference type="SUPFAM" id="SSF56801">
    <property type="entry name" value="Acetyl-CoA synthetase-like"/>
    <property type="match status" value="1"/>
</dbReference>
<keyword evidence="2" id="KW-0436">Ligase</keyword>
<proteinExistence type="inferred from homology"/>
<dbReference type="InterPro" id="IPR000873">
    <property type="entry name" value="AMP-dep_synth/lig_dom"/>
</dbReference>
<accession>A0A1H9UKE1</accession>
<keyword evidence="4" id="KW-0443">Lipid metabolism</keyword>
<keyword evidence="3" id="KW-0276">Fatty acid metabolism</keyword>
<gene>
    <name evidence="8" type="ORF">SAMN04487818_107280</name>
</gene>
<dbReference type="PROSITE" id="PS00455">
    <property type="entry name" value="AMP_BINDING"/>
    <property type="match status" value="1"/>
</dbReference>
<dbReference type="EMBL" id="FOGI01000007">
    <property type="protein sequence ID" value="SES09493.1"/>
    <property type="molecule type" value="Genomic_DNA"/>
</dbReference>
<protein>
    <recommendedName>
        <fullName evidence="6">Acyl-CoA synthetase</fullName>
    </recommendedName>
</protein>
<dbReference type="GO" id="GO:0004467">
    <property type="term" value="F:long-chain fatty acid-CoA ligase activity"/>
    <property type="evidence" value="ECO:0007669"/>
    <property type="project" value="UniProtKB-EC"/>
</dbReference>
<comment type="similarity">
    <text evidence="1">Belongs to the ATP-dependent AMP-binding enzyme family.</text>
</comment>
<evidence type="ECO:0000313" key="8">
    <source>
        <dbReference type="EMBL" id="SES09493.1"/>
    </source>
</evidence>
<dbReference type="STRING" id="155974.SAMN04487818_107280"/>
<dbReference type="AlphaFoldDB" id="A0A1H9UKE1"/>
<dbReference type="GO" id="GO:0016020">
    <property type="term" value="C:membrane"/>
    <property type="evidence" value="ECO:0007669"/>
    <property type="project" value="TreeGrafter"/>
</dbReference>
<evidence type="ECO:0000256" key="5">
    <source>
        <dbReference type="ARBA" id="ARBA00024484"/>
    </source>
</evidence>
<evidence type="ECO:0000256" key="2">
    <source>
        <dbReference type="ARBA" id="ARBA00022598"/>
    </source>
</evidence>
<dbReference type="PANTHER" id="PTHR43272:SF32">
    <property type="entry name" value="AMP-DEPENDENT SYNTHETASE_LIGASE DOMAIN-CONTAINING PROTEIN"/>
    <property type="match status" value="1"/>
</dbReference>
<dbReference type="InterPro" id="IPR042099">
    <property type="entry name" value="ANL_N_sf"/>
</dbReference>
<dbReference type="Proteomes" id="UP000199051">
    <property type="component" value="Unassembled WGS sequence"/>
</dbReference>
<dbReference type="InterPro" id="IPR020845">
    <property type="entry name" value="AMP-binding_CS"/>
</dbReference>
<sequence length="597" mass="63844">MREFAVPPVAKREVAGGLADLVYDNAEVGPADIAFRRKAGAGWQDVTATQFADEVTEVAKGLIGSGIAPGDRVAILAATRYEWTLLDFAIWAAGAVPVPIYVTSSAEQIQWILSDSGSVAVVVETDEHLGRLNSVRELLPDLRQVWRVDNLDEITAAGAEVDAAEIHTRRAAVSADDVATIIYTSGTTGQPKGCVLTHDNFFAECGYGAEVLAELFHGRGQDQAAKTLLFLPIAHVFGRMVEVGCVYARCTMGHSADVKQVMSDLASFQPTFILSVPYVFEKVYNGARQKAHTAGKGKIFDAAAATAIAYSEADGKAGIGLKLKHLVFDKLVYGKLRTAMGGSTKYAISGGAALGARLTHFFRGVGLVVLEGYGLTETTAASAVNTPQHLRPGTVGRPLPGTTVRIDEDGEILLKGEQVFRRYWNNETSTAEVIDGDGWFHTGDLGELDADGFLRITGRKKEILVTSGGKNVAPAVIEDRISAHPLVGQAMVVGDGQKYIAALITVDPEYFTYWKSTAGKPAGATVADLVDDPDLLAEIQKAVDEGNAAVSTAESVRKFTVLATEFTPETGHLTPSLKLKRRVIMRDFGAEVDKLYS</sequence>
<organism evidence="8 9">
    <name type="scientific">Actinokineospora terrae</name>
    <dbReference type="NCBI Taxonomy" id="155974"/>
    <lineage>
        <taxon>Bacteria</taxon>
        <taxon>Bacillati</taxon>
        <taxon>Actinomycetota</taxon>
        <taxon>Actinomycetes</taxon>
        <taxon>Pseudonocardiales</taxon>
        <taxon>Pseudonocardiaceae</taxon>
        <taxon>Actinokineospora</taxon>
    </lineage>
</organism>
<reference evidence="9" key="1">
    <citation type="submission" date="2016-10" db="EMBL/GenBank/DDBJ databases">
        <authorList>
            <person name="Varghese N."/>
            <person name="Submissions S."/>
        </authorList>
    </citation>
    <scope>NUCLEOTIDE SEQUENCE [LARGE SCALE GENOMIC DNA]</scope>
    <source>
        <strain evidence="9">DSM 44260</strain>
    </source>
</reference>
<dbReference type="Pfam" id="PF23562">
    <property type="entry name" value="AMP-binding_C_3"/>
    <property type="match status" value="1"/>
</dbReference>
<evidence type="ECO:0000256" key="6">
    <source>
        <dbReference type="ARBA" id="ARBA00032875"/>
    </source>
</evidence>
<keyword evidence="9" id="KW-1185">Reference proteome</keyword>
<dbReference type="Pfam" id="PF00501">
    <property type="entry name" value="AMP-binding"/>
    <property type="match status" value="1"/>
</dbReference>
<dbReference type="PANTHER" id="PTHR43272">
    <property type="entry name" value="LONG-CHAIN-FATTY-ACID--COA LIGASE"/>
    <property type="match status" value="1"/>
</dbReference>
<evidence type="ECO:0000259" key="7">
    <source>
        <dbReference type="Pfam" id="PF00501"/>
    </source>
</evidence>
<evidence type="ECO:0000256" key="1">
    <source>
        <dbReference type="ARBA" id="ARBA00006432"/>
    </source>
</evidence>
<dbReference type="InterPro" id="IPR045851">
    <property type="entry name" value="AMP-bd_C_sf"/>
</dbReference>
<dbReference type="Gene3D" id="3.40.50.12780">
    <property type="entry name" value="N-terminal domain of ligase-like"/>
    <property type="match status" value="1"/>
</dbReference>
<evidence type="ECO:0000256" key="3">
    <source>
        <dbReference type="ARBA" id="ARBA00022832"/>
    </source>
</evidence>
<dbReference type="Gene3D" id="3.30.300.30">
    <property type="match status" value="1"/>
</dbReference>
<feature type="domain" description="AMP-dependent synthetase/ligase" evidence="7">
    <location>
        <begin position="25"/>
        <end position="424"/>
    </location>
</feature>
<evidence type="ECO:0000313" key="9">
    <source>
        <dbReference type="Proteomes" id="UP000199051"/>
    </source>
</evidence>